<dbReference type="Proteomes" id="UP000741360">
    <property type="component" value="Unassembled WGS sequence"/>
</dbReference>
<dbReference type="AlphaFoldDB" id="A0A932M0N8"/>
<sequence>MICGMRPKKFLWAAVVAWLAIGIPPAMGQEKAALTFGDNPYGYAANAVLSYTALYEGIVKPERVDFKVLHAPIDANERLMMAGQRDLGTMSFLAYFTARARGVPLVAVAVEQRLQQTERTGTPANALYVRVAAGVDNPKKLEGKKVGLPLLRSASSLYTQAILKDRYGVDLSRITWVDKPPPILYQILQSGEIDAAVLYGEPSYRALREPSLKVSFVTPDTWEAWTGTTTITTLIVAKTSIVEKYPKAVKSVLSAMQKSREYGLQNTDQILDIAAKKLGLSKEHLKQGVGTAYFAFEVSPKDRESLKLLMKYAVELKMIDKELDPSTLFFNLG</sequence>
<feature type="signal peptide" evidence="4">
    <location>
        <begin position="1"/>
        <end position="28"/>
    </location>
</feature>
<evidence type="ECO:0000256" key="2">
    <source>
        <dbReference type="ARBA" id="ARBA00010742"/>
    </source>
</evidence>
<dbReference type="InterPro" id="IPR015168">
    <property type="entry name" value="SsuA/THI5"/>
</dbReference>
<feature type="domain" description="SsuA/THI5-like" evidence="5">
    <location>
        <begin position="75"/>
        <end position="268"/>
    </location>
</feature>
<dbReference type="PANTHER" id="PTHR30024:SF47">
    <property type="entry name" value="TAURINE-BINDING PERIPLASMIC PROTEIN"/>
    <property type="match status" value="1"/>
</dbReference>
<organism evidence="6 7">
    <name type="scientific">Tectimicrobiota bacterium</name>
    <dbReference type="NCBI Taxonomy" id="2528274"/>
    <lineage>
        <taxon>Bacteria</taxon>
        <taxon>Pseudomonadati</taxon>
        <taxon>Nitrospinota/Tectimicrobiota group</taxon>
        <taxon>Candidatus Tectimicrobiota</taxon>
    </lineage>
</organism>
<dbReference type="EMBL" id="JACPSX010000127">
    <property type="protein sequence ID" value="MBI3014814.1"/>
    <property type="molecule type" value="Genomic_DNA"/>
</dbReference>
<accession>A0A932M0N8</accession>
<comment type="subcellular location">
    <subcellularLocation>
        <location evidence="1">Periplasm</location>
    </subcellularLocation>
</comment>
<name>A0A932M0N8_UNCTE</name>
<evidence type="ECO:0000259" key="5">
    <source>
        <dbReference type="Pfam" id="PF09084"/>
    </source>
</evidence>
<comment type="caution">
    <text evidence="6">The sequence shown here is derived from an EMBL/GenBank/DDBJ whole genome shotgun (WGS) entry which is preliminary data.</text>
</comment>
<dbReference type="PANTHER" id="PTHR30024">
    <property type="entry name" value="ALIPHATIC SULFONATES-BINDING PROTEIN-RELATED"/>
    <property type="match status" value="1"/>
</dbReference>
<dbReference type="Pfam" id="PF09084">
    <property type="entry name" value="NMT1"/>
    <property type="match status" value="1"/>
</dbReference>
<proteinExistence type="inferred from homology"/>
<dbReference type="GO" id="GO:0042597">
    <property type="term" value="C:periplasmic space"/>
    <property type="evidence" value="ECO:0007669"/>
    <property type="project" value="UniProtKB-SubCell"/>
</dbReference>
<dbReference type="SUPFAM" id="SSF53850">
    <property type="entry name" value="Periplasmic binding protein-like II"/>
    <property type="match status" value="1"/>
</dbReference>
<evidence type="ECO:0000313" key="6">
    <source>
        <dbReference type="EMBL" id="MBI3014814.1"/>
    </source>
</evidence>
<keyword evidence="3 4" id="KW-0732">Signal</keyword>
<comment type="similarity">
    <text evidence="2">Belongs to the bacterial solute-binding protein SsuA/TauA family.</text>
</comment>
<protein>
    <submittedName>
        <fullName evidence="6">ABC transporter substrate-binding protein</fullName>
    </submittedName>
</protein>
<evidence type="ECO:0000256" key="4">
    <source>
        <dbReference type="SAM" id="SignalP"/>
    </source>
</evidence>
<dbReference type="Gene3D" id="3.40.190.10">
    <property type="entry name" value="Periplasmic binding protein-like II"/>
    <property type="match status" value="2"/>
</dbReference>
<evidence type="ECO:0000256" key="3">
    <source>
        <dbReference type="ARBA" id="ARBA00022729"/>
    </source>
</evidence>
<reference evidence="6" key="1">
    <citation type="submission" date="2020-07" db="EMBL/GenBank/DDBJ databases">
        <title>Huge and variable diversity of episymbiotic CPR bacteria and DPANN archaea in groundwater ecosystems.</title>
        <authorList>
            <person name="He C.Y."/>
            <person name="Keren R."/>
            <person name="Whittaker M."/>
            <person name="Farag I.F."/>
            <person name="Doudna J."/>
            <person name="Cate J.H.D."/>
            <person name="Banfield J.F."/>
        </authorList>
    </citation>
    <scope>NUCLEOTIDE SEQUENCE</scope>
    <source>
        <strain evidence="6">NC_groundwater_717_Ag_S-0.2um_59_8</strain>
    </source>
</reference>
<evidence type="ECO:0000256" key="1">
    <source>
        <dbReference type="ARBA" id="ARBA00004418"/>
    </source>
</evidence>
<evidence type="ECO:0000313" key="7">
    <source>
        <dbReference type="Proteomes" id="UP000741360"/>
    </source>
</evidence>
<gene>
    <name evidence="6" type="ORF">HYY65_07110</name>
</gene>
<feature type="chain" id="PRO_5036759630" evidence="4">
    <location>
        <begin position="29"/>
        <end position="333"/>
    </location>
</feature>